<keyword evidence="3" id="KW-0808">Transferase</keyword>
<dbReference type="GO" id="GO:0005829">
    <property type="term" value="C:cytosol"/>
    <property type="evidence" value="ECO:0007669"/>
    <property type="project" value="TreeGrafter"/>
</dbReference>
<evidence type="ECO:0000313" key="7">
    <source>
        <dbReference type="EMBL" id="OGL53365.1"/>
    </source>
</evidence>
<dbReference type="Pfam" id="PF00588">
    <property type="entry name" value="SpoU_methylase"/>
    <property type="match status" value="1"/>
</dbReference>
<keyword evidence="5" id="KW-0963">Cytoplasm</keyword>
<protein>
    <recommendedName>
        <fullName evidence="5">tRNA (cytidine/uridine-2'-O-)-methyltransferase TrmJ</fullName>
        <ecNumber evidence="5">2.1.1.200</ecNumber>
    </recommendedName>
    <alternativeName>
        <fullName evidence="5">tRNA (cytidine(32)/uridine(32)-2'-O)-methyltransferase</fullName>
    </alternativeName>
    <alternativeName>
        <fullName evidence="5">tRNA Cm32/Um32 methyltransferase</fullName>
    </alternativeName>
</protein>
<comment type="similarity">
    <text evidence="1">Belongs to the class IV-like SAM-binding methyltransferase superfamily. RNA methyltransferase TrmH family.</text>
</comment>
<dbReference type="EC" id="2.1.1.200" evidence="5"/>
<dbReference type="STRING" id="1817883.A3G31_07630"/>
<evidence type="ECO:0000256" key="3">
    <source>
        <dbReference type="ARBA" id="ARBA00022679"/>
    </source>
</evidence>
<gene>
    <name evidence="5" type="primary">trmJ</name>
    <name evidence="7" type="ORF">A3G31_07630</name>
</gene>
<dbReference type="GO" id="GO:0002128">
    <property type="term" value="P:tRNA nucleoside ribose methylation"/>
    <property type="evidence" value="ECO:0007669"/>
    <property type="project" value="TreeGrafter"/>
</dbReference>
<dbReference type="PANTHER" id="PTHR42786">
    <property type="entry name" value="TRNA/RRNA METHYLTRANSFERASE"/>
    <property type="match status" value="1"/>
</dbReference>
<comment type="catalytic activity">
    <reaction evidence="5">
        <text>cytidine(32) in tRNA + S-adenosyl-L-methionine = 2'-O-methylcytidine(32) in tRNA + S-adenosyl-L-homocysteine + H(+)</text>
        <dbReference type="Rhea" id="RHEA:42932"/>
        <dbReference type="Rhea" id="RHEA-COMP:10288"/>
        <dbReference type="Rhea" id="RHEA-COMP:10289"/>
        <dbReference type="ChEBI" id="CHEBI:15378"/>
        <dbReference type="ChEBI" id="CHEBI:57856"/>
        <dbReference type="ChEBI" id="CHEBI:59789"/>
        <dbReference type="ChEBI" id="CHEBI:74495"/>
        <dbReference type="ChEBI" id="CHEBI:82748"/>
        <dbReference type="EC" id="2.1.1.200"/>
    </reaction>
</comment>
<evidence type="ECO:0000256" key="4">
    <source>
        <dbReference type="ARBA" id="ARBA00022691"/>
    </source>
</evidence>
<evidence type="ECO:0000256" key="5">
    <source>
        <dbReference type="RuleBase" id="RU362024"/>
    </source>
</evidence>
<dbReference type="Gene3D" id="3.40.1280.10">
    <property type="match status" value="1"/>
</dbReference>
<sequence>MESWKDNIYFILVEPIEPGNIGASARAIKNMGFKNLCLVNPPFLMTKEAKLFAYNALDILESAKIHKSLSDAISDKSIILGTTRRLGKARGIIFPVNEGINKIFDVINNNKVAILFGRENKGLLNEEIDECGFLLTIPTSKEHRSLNLSQAVLLVAYELSKAGDTDKNEGCTHDKLLVNHKKLDFLLDRISRTLDLLGYIPKGDDNLKERIMWNLKHFIGRAGIAEWELNMLHGICTQIEKKVKGE</sequence>
<comment type="catalytic activity">
    <reaction evidence="5">
        <text>uridine(32) in tRNA + S-adenosyl-L-methionine = 2'-O-methyluridine(32) in tRNA + S-adenosyl-L-homocysteine + H(+)</text>
        <dbReference type="Rhea" id="RHEA:42936"/>
        <dbReference type="Rhea" id="RHEA-COMP:10107"/>
        <dbReference type="Rhea" id="RHEA-COMP:10290"/>
        <dbReference type="ChEBI" id="CHEBI:15378"/>
        <dbReference type="ChEBI" id="CHEBI:57856"/>
        <dbReference type="ChEBI" id="CHEBI:59789"/>
        <dbReference type="ChEBI" id="CHEBI:65315"/>
        <dbReference type="ChEBI" id="CHEBI:74478"/>
        <dbReference type="EC" id="2.1.1.200"/>
    </reaction>
</comment>
<accession>A0A1F7SHY1</accession>
<evidence type="ECO:0000256" key="1">
    <source>
        <dbReference type="ARBA" id="ARBA00007228"/>
    </source>
</evidence>
<evidence type="ECO:0000259" key="6">
    <source>
        <dbReference type="Pfam" id="PF00588"/>
    </source>
</evidence>
<dbReference type="GO" id="GO:0003723">
    <property type="term" value="F:RNA binding"/>
    <property type="evidence" value="ECO:0007669"/>
    <property type="project" value="InterPro"/>
</dbReference>
<comment type="caution">
    <text evidence="7">The sequence shown here is derived from an EMBL/GenBank/DDBJ whole genome shotgun (WGS) entry which is preliminary data.</text>
</comment>
<dbReference type="InterPro" id="IPR004384">
    <property type="entry name" value="RNA_MeTrfase_TrmJ/LasT"/>
</dbReference>
<dbReference type="CDD" id="cd18093">
    <property type="entry name" value="SpoU-like_TrmJ"/>
    <property type="match status" value="1"/>
</dbReference>
<dbReference type="SUPFAM" id="SSF75217">
    <property type="entry name" value="alpha/beta knot"/>
    <property type="match status" value="1"/>
</dbReference>
<dbReference type="GO" id="GO:0106339">
    <property type="term" value="F:tRNA (cytidine(32)-2'-O)-methyltransferase activity"/>
    <property type="evidence" value="ECO:0007669"/>
    <property type="project" value="RHEA"/>
</dbReference>
<dbReference type="NCBIfam" id="TIGR00050">
    <property type="entry name" value="rRNA_methyl_1"/>
    <property type="match status" value="1"/>
</dbReference>
<reference evidence="7 8" key="1">
    <citation type="journal article" date="2016" name="Nat. Commun.">
        <title>Thousands of microbial genomes shed light on interconnected biogeochemical processes in an aquifer system.</title>
        <authorList>
            <person name="Anantharaman K."/>
            <person name="Brown C.T."/>
            <person name="Hug L.A."/>
            <person name="Sharon I."/>
            <person name="Castelle C.J."/>
            <person name="Probst A.J."/>
            <person name="Thomas B.C."/>
            <person name="Singh A."/>
            <person name="Wilkins M.J."/>
            <person name="Karaoz U."/>
            <person name="Brodie E.L."/>
            <person name="Williams K.H."/>
            <person name="Hubbard S.S."/>
            <person name="Banfield J.F."/>
        </authorList>
    </citation>
    <scope>NUCLEOTIDE SEQUENCE [LARGE SCALE GENOMIC DNA]</scope>
</reference>
<dbReference type="EMBL" id="MGDI01000025">
    <property type="protein sequence ID" value="OGL53365.1"/>
    <property type="molecule type" value="Genomic_DNA"/>
</dbReference>
<organism evidence="7 8">
    <name type="scientific">Candidatus Schekmanbacteria bacterium RIFCSPLOWO2_12_FULL_38_15</name>
    <dbReference type="NCBI Taxonomy" id="1817883"/>
    <lineage>
        <taxon>Bacteria</taxon>
        <taxon>Candidatus Schekmaniibacteriota</taxon>
    </lineage>
</organism>
<dbReference type="InterPro" id="IPR029026">
    <property type="entry name" value="tRNA_m1G_MTases_N"/>
</dbReference>
<proteinExistence type="inferred from homology"/>
<dbReference type="Gene3D" id="1.10.8.590">
    <property type="match status" value="1"/>
</dbReference>
<comment type="subunit">
    <text evidence="5">Homodimer.</text>
</comment>
<dbReference type="PIRSF" id="PIRSF004808">
    <property type="entry name" value="LasT"/>
    <property type="match status" value="1"/>
</dbReference>
<name>A0A1F7SHY1_9BACT</name>
<keyword evidence="2 5" id="KW-0489">Methyltransferase</keyword>
<comment type="subcellular location">
    <subcellularLocation>
        <location evidence="5">Cytoplasm</location>
    </subcellularLocation>
</comment>
<dbReference type="InterPro" id="IPR001537">
    <property type="entry name" value="SpoU_MeTrfase"/>
</dbReference>
<dbReference type="AlphaFoldDB" id="A0A1F7SHY1"/>
<keyword evidence="4 5" id="KW-0949">S-adenosyl-L-methionine</keyword>
<comment type="function">
    <text evidence="5">Catalyzes the formation of 2'O-methylated cytidine (Cm32) or 2'O-methylated uridine (Um32) at position 32 in tRNA.</text>
</comment>
<keyword evidence="5" id="KW-0819">tRNA processing</keyword>
<evidence type="ECO:0000256" key="2">
    <source>
        <dbReference type="ARBA" id="ARBA00022603"/>
    </source>
</evidence>
<dbReference type="Proteomes" id="UP000178082">
    <property type="component" value="Unassembled WGS sequence"/>
</dbReference>
<feature type="domain" description="tRNA/rRNA methyltransferase SpoU type" evidence="6">
    <location>
        <begin position="8"/>
        <end position="157"/>
    </location>
</feature>
<dbReference type="PANTHER" id="PTHR42786:SF2">
    <property type="entry name" value="TRNA (CYTIDINE_URIDINE-2'-O-)-METHYLTRANSFERASE TRMJ"/>
    <property type="match status" value="1"/>
</dbReference>
<dbReference type="GO" id="GO:0160206">
    <property type="term" value="F:tRNA (cytidine(32)/uridine(32)-2'-O)-methyltransferase activity"/>
    <property type="evidence" value="ECO:0007669"/>
    <property type="project" value="UniProtKB-EC"/>
</dbReference>
<evidence type="ECO:0000313" key="8">
    <source>
        <dbReference type="Proteomes" id="UP000178082"/>
    </source>
</evidence>
<dbReference type="InterPro" id="IPR029028">
    <property type="entry name" value="Alpha/beta_knot_MTases"/>
</dbReference>